<dbReference type="NCBIfam" id="TIGR01787">
    <property type="entry name" value="squalene_cyclas"/>
    <property type="match status" value="1"/>
</dbReference>
<name>A0A517SFU9_9PLAN</name>
<comment type="similarity">
    <text evidence="2">Belongs to the terpene cyclase/mutase family.</text>
</comment>
<keyword evidence="7" id="KW-0456">Lyase</keyword>
<dbReference type="PANTHER" id="PTHR11764:SF20">
    <property type="entry name" value="LANOSTEROL SYNTHASE"/>
    <property type="match status" value="1"/>
</dbReference>
<dbReference type="Pfam" id="PF13243">
    <property type="entry name" value="SQHop_cyclase_C"/>
    <property type="match status" value="2"/>
</dbReference>
<dbReference type="CDD" id="cd02892">
    <property type="entry name" value="SQCY_1"/>
    <property type="match status" value="1"/>
</dbReference>
<evidence type="ECO:0000313" key="8">
    <source>
        <dbReference type="Proteomes" id="UP000315700"/>
    </source>
</evidence>
<evidence type="ECO:0000259" key="6">
    <source>
        <dbReference type="Pfam" id="PF13249"/>
    </source>
</evidence>
<reference evidence="7 8" key="1">
    <citation type="submission" date="2019-02" db="EMBL/GenBank/DDBJ databases">
        <title>Deep-cultivation of Planctomycetes and their phenomic and genomic characterization uncovers novel biology.</title>
        <authorList>
            <person name="Wiegand S."/>
            <person name="Jogler M."/>
            <person name="Boedeker C."/>
            <person name="Pinto D."/>
            <person name="Vollmers J."/>
            <person name="Rivas-Marin E."/>
            <person name="Kohn T."/>
            <person name="Peeters S.H."/>
            <person name="Heuer A."/>
            <person name="Rast P."/>
            <person name="Oberbeckmann S."/>
            <person name="Bunk B."/>
            <person name="Jeske O."/>
            <person name="Meyerdierks A."/>
            <person name="Storesund J.E."/>
            <person name="Kallscheuer N."/>
            <person name="Luecker S."/>
            <person name="Lage O.M."/>
            <person name="Pohl T."/>
            <person name="Merkel B.J."/>
            <person name="Hornburger P."/>
            <person name="Mueller R.-W."/>
            <person name="Bruemmer F."/>
            <person name="Labrenz M."/>
            <person name="Spormann A.M."/>
            <person name="Op den Camp H."/>
            <person name="Overmann J."/>
            <person name="Amann R."/>
            <person name="Jetten M.S.M."/>
            <person name="Mascher T."/>
            <person name="Medema M.H."/>
            <person name="Devos D.P."/>
            <person name="Kaster A.-K."/>
            <person name="Ovreas L."/>
            <person name="Rohde M."/>
            <person name="Galperin M.Y."/>
            <person name="Jogler C."/>
        </authorList>
    </citation>
    <scope>NUCLEOTIDE SEQUENCE [LARGE SCALE GENOMIC DNA]</scope>
    <source>
        <strain evidence="7 8">Pan44</strain>
    </source>
</reference>
<keyword evidence="3" id="KW-0677">Repeat</keyword>
<dbReference type="RefSeq" id="WP_145030803.1">
    <property type="nucleotide sequence ID" value="NZ_CP036271.1"/>
</dbReference>
<dbReference type="GO" id="GO:0016866">
    <property type="term" value="F:intramolecular transferase activity"/>
    <property type="evidence" value="ECO:0007669"/>
    <property type="project" value="InterPro"/>
</dbReference>
<gene>
    <name evidence="7" type="primary">shc_1</name>
    <name evidence="7" type="ORF">Pan44_30420</name>
</gene>
<evidence type="ECO:0000256" key="3">
    <source>
        <dbReference type="ARBA" id="ARBA00022737"/>
    </source>
</evidence>
<dbReference type="InParanoid" id="A0A517SFU9"/>
<organism evidence="7 8">
    <name type="scientific">Caulifigura coniformis</name>
    <dbReference type="NCBI Taxonomy" id="2527983"/>
    <lineage>
        <taxon>Bacteria</taxon>
        <taxon>Pseudomonadati</taxon>
        <taxon>Planctomycetota</taxon>
        <taxon>Planctomycetia</taxon>
        <taxon>Planctomycetales</taxon>
        <taxon>Planctomycetaceae</taxon>
        <taxon>Caulifigura</taxon>
    </lineage>
</organism>
<dbReference type="OrthoDB" id="9758578at2"/>
<dbReference type="UniPathway" id="UPA00337"/>
<feature type="domain" description="Squalene cyclase N-terminal" evidence="6">
    <location>
        <begin position="38"/>
        <end position="333"/>
    </location>
</feature>
<dbReference type="EMBL" id="CP036271">
    <property type="protein sequence ID" value="QDT55001.1"/>
    <property type="molecule type" value="Genomic_DNA"/>
</dbReference>
<feature type="region of interest" description="Disordered" evidence="4">
    <location>
        <begin position="607"/>
        <end position="630"/>
    </location>
</feature>
<dbReference type="GO" id="GO:0005811">
    <property type="term" value="C:lipid droplet"/>
    <property type="evidence" value="ECO:0007669"/>
    <property type="project" value="InterPro"/>
</dbReference>
<evidence type="ECO:0000256" key="2">
    <source>
        <dbReference type="ARBA" id="ARBA00009755"/>
    </source>
</evidence>
<comment type="pathway">
    <text evidence="1">Secondary metabolite biosynthesis; hopanoid biosynthesis.</text>
</comment>
<evidence type="ECO:0000313" key="7">
    <source>
        <dbReference type="EMBL" id="QDT55001.1"/>
    </source>
</evidence>
<evidence type="ECO:0000259" key="5">
    <source>
        <dbReference type="Pfam" id="PF13243"/>
    </source>
</evidence>
<dbReference type="KEGG" id="ccos:Pan44_30420"/>
<dbReference type="Proteomes" id="UP000315700">
    <property type="component" value="Chromosome"/>
</dbReference>
<dbReference type="InterPro" id="IPR018333">
    <property type="entry name" value="Squalene_cyclase"/>
</dbReference>
<dbReference type="GO" id="GO:0016104">
    <property type="term" value="P:triterpenoid biosynthetic process"/>
    <property type="evidence" value="ECO:0007669"/>
    <property type="project" value="InterPro"/>
</dbReference>
<dbReference type="Gene3D" id="1.50.10.20">
    <property type="match status" value="2"/>
</dbReference>
<feature type="domain" description="Squalene cyclase C-terminal" evidence="5">
    <location>
        <begin position="344"/>
        <end position="423"/>
    </location>
</feature>
<dbReference type="SUPFAM" id="SSF48239">
    <property type="entry name" value="Terpenoid cyclases/Protein prenyltransferases"/>
    <property type="match status" value="2"/>
</dbReference>
<dbReference type="InterPro" id="IPR032696">
    <property type="entry name" value="SQ_cyclase_C"/>
</dbReference>
<dbReference type="Pfam" id="PF13249">
    <property type="entry name" value="SQHop_cyclase_N"/>
    <property type="match status" value="1"/>
</dbReference>
<keyword evidence="8" id="KW-1185">Reference proteome</keyword>
<evidence type="ECO:0000256" key="1">
    <source>
        <dbReference type="ARBA" id="ARBA00004999"/>
    </source>
</evidence>
<evidence type="ECO:0000256" key="4">
    <source>
        <dbReference type="SAM" id="MobiDB-lite"/>
    </source>
</evidence>
<dbReference type="AlphaFoldDB" id="A0A517SFU9"/>
<accession>A0A517SFU9</accession>
<dbReference type="EC" id="4.2.1.129" evidence="7"/>
<dbReference type="SFLD" id="SFLDG01016">
    <property type="entry name" value="Prenyltransferase_Like_2"/>
    <property type="match status" value="1"/>
</dbReference>
<proteinExistence type="inferred from homology"/>
<sequence>MNSGTNRLGRRDTSAMAAQHPVSLPQDAAAFEVEAAVRSAREWLLEHQHLEGYWIGELEGDTILESEYILLLTYLGRGQSEHSKACANSIRSQQLPTGGWAMFPGGLLEISASVKAYWALKIVGDDPNAEHMVRARDAIRAAGGAEKVNSFTRYYFALLGIISYRQCPAVPPELMLLPTWMPLNIYEMSSWSRTIVVPLSLLWAFQPSITLPPEQHFRELFLKSPEELPVVMAKSEQLDEMTKRTLIDWAAIFRGVDRGWKGLEKLRLMPLRKRCIRLAADWMKERFADSDGLGAIFPPIVWSVVALKCLGYSEDSPEVKTALHELEKLTIREGDMAWLEPCRSPVWDTAISVIALREAGVPADSPQIRQAIAWLLSKEIRQPGDWSVRNKEVEPSGWAFEFNNRFYPDIDDTIMVLMALAKCLPEGEQVSWNLALSSPATVRSTEQHSVDGVIMAGKTADPRHILANLDTSQPILDAMRRGINWILSMQSKNGGWGAFDADNTRELLTRVPFADHNAMIDPPTADITARTLEMFGRCGGSLSLEPLAEALEFVWKTQEKDGAWYGRWGVNYLYGTWQVLVGLEAIGVPHTDPRMQHGVQWLKKTQQSDGGWGETARSYDDPSLRGQGPTTASQTAWALMGLLAAGEAGSLTVQRGIRYLTETLRPDGTWDEDEFTGTGFPRVFYLKYHLYRHYFPLMALGRYARMCHGAALTTTEDDLAAA</sequence>
<dbReference type="PANTHER" id="PTHR11764">
    <property type="entry name" value="TERPENE CYCLASE/MUTASE FAMILY MEMBER"/>
    <property type="match status" value="1"/>
</dbReference>
<feature type="domain" description="Squalene cyclase C-terminal" evidence="5">
    <location>
        <begin position="473"/>
        <end position="704"/>
    </location>
</feature>
<dbReference type="GO" id="GO:0016829">
    <property type="term" value="F:lyase activity"/>
    <property type="evidence" value="ECO:0007669"/>
    <property type="project" value="UniProtKB-KW"/>
</dbReference>
<protein>
    <submittedName>
        <fullName evidence="7">Squalene--hopene cyclase</fullName>
        <ecNumber evidence="7">4.2.1.129</ecNumber>
    </submittedName>
</protein>
<dbReference type="InterPro" id="IPR032697">
    <property type="entry name" value="SQ_cyclase_N"/>
</dbReference>
<dbReference type="InterPro" id="IPR008930">
    <property type="entry name" value="Terpenoid_cyclase/PrenylTrfase"/>
</dbReference>